<keyword evidence="6" id="KW-1185">Reference proteome</keyword>
<dbReference type="PANTHER" id="PTHR10173:SF59">
    <property type="entry name" value="PEPTIDE METHIONINE SULFOXIDE REDUCTASE MSRA_MSRB"/>
    <property type="match status" value="1"/>
</dbReference>
<dbReference type="GO" id="GO:0033743">
    <property type="term" value="F:peptide-methionine (R)-S-oxide reductase activity"/>
    <property type="evidence" value="ECO:0007669"/>
    <property type="project" value="UniProtKB-EC"/>
</dbReference>
<evidence type="ECO:0000259" key="4">
    <source>
        <dbReference type="PROSITE" id="PS51790"/>
    </source>
</evidence>
<dbReference type="PROSITE" id="PS51790">
    <property type="entry name" value="MSRB"/>
    <property type="match status" value="1"/>
</dbReference>
<evidence type="ECO:0000256" key="2">
    <source>
        <dbReference type="ARBA" id="ARBA00023002"/>
    </source>
</evidence>
<evidence type="ECO:0000256" key="1">
    <source>
        <dbReference type="ARBA" id="ARBA00012499"/>
    </source>
</evidence>
<reference evidence="5 6" key="1">
    <citation type="submission" date="2023-07" db="EMBL/GenBank/DDBJ databases">
        <title>Genomic Encyclopedia of Type Strains, Phase IV (KMG-IV): sequencing the most valuable type-strain genomes for metagenomic binning, comparative biology and taxonomic classification.</title>
        <authorList>
            <person name="Goeker M."/>
        </authorList>
    </citation>
    <scope>NUCLEOTIDE SEQUENCE [LARGE SCALE GENOMIC DNA]</scope>
    <source>
        <strain evidence="5 6">DSM 22616</strain>
    </source>
</reference>
<gene>
    <name evidence="5" type="ORF">J2S72_001118</name>
</gene>
<protein>
    <recommendedName>
        <fullName evidence="1">peptide-methionine (R)-S-oxide reductase</fullName>
        <ecNumber evidence="1">1.8.4.12</ecNumber>
    </recommendedName>
</protein>
<dbReference type="InterPro" id="IPR002579">
    <property type="entry name" value="Met_Sox_Rdtase_MsrB_dom"/>
</dbReference>
<dbReference type="EMBL" id="JAUSTN010000005">
    <property type="protein sequence ID" value="MDQ0275094.1"/>
    <property type="molecule type" value="Genomic_DNA"/>
</dbReference>
<dbReference type="NCBIfam" id="TIGR00357">
    <property type="entry name" value="peptide-methionine (R)-S-oxide reductase MsrB"/>
    <property type="match status" value="1"/>
</dbReference>
<comment type="catalytic activity">
    <reaction evidence="3">
        <text>L-methionyl-[protein] + [thioredoxin]-disulfide + H2O = L-methionyl-(R)-S-oxide-[protein] + [thioredoxin]-dithiol</text>
        <dbReference type="Rhea" id="RHEA:24164"/>
        <dbReference type="Rhea" id="RHEA-COMP:10698"/>
        <dbReference type="Rhea" id="RHEA-COMP:10700"/>
        <dbReference type="Rhea" id="RHEA-COMP:12313"/>
        <dbReference type="Rhea" id="RHEA-COMP:12314"/>
        <dbReference type="ChEBI" id="CHEBI:15377"/>
        <dbReference type="ChEBI" id="CHEBI:16044"/>
        <dbReference type="ChEBI" id="CHEBI:29950"/>
        <dbReference type="ChEBI" id="CHEBI:45764"/>
        <dbReference type="ChEBI" id="CHEBI:50058"/>
        <dbReference type="EC" id="1.8.4.12"/>
    </reaction>
</comment>
<dbReference type="Gene3D" id="2.170.150.20">
    <property type="entry name" value="Peptide methionine sulfoxide reductase"/>
    <property type="match status" value="1"/>
</dbReference>
<feature type="domain" description="MsrB" evidence="4">
    <location>
        <begin position="8"/>
        <end position="130"/>
    </location>
</feature>
<dbReference type="InterPro" id="IPR011057">
    <property type="entry name" value="Mss4-like_sf"/>
</dbReference>
<dbReference type="InterPro" id="IPR028427">
    <property type="entry name" value="Met_Sox_Rdtase_MsrB"/>
</dbReference>
<evidence type="ECO:0000313" key="6">
    <source>
        <dbReference type="Proteomes" id="UP001236559"/>
    </source>
</evidence>
<dbReference type="Proteomes" id="UP001236559">
    <property type="component" value="Unassembled WGS sequence"/>
</dbReference>
<accession>A0ABU0AUZ6</accession>
<organism evidence="5 6">
    <name type="scientific">Peptoniphilus koenoeneniae</name>
    <dbReference type="NCBI Taxonomy" id="507751"/>
    <lineage>
        <taxon>Bacteria</taxon>
        <taxon>Bacillati</taxon>
        <taxon>Bacillota</taxon>
        <taxon>Tissierellia</taxon>
        <taxon>Tissierellales</taxon>
        <taxon>Peptoniphilaceae</taxon>
        <taxon>Peptoniphilus</taxon>
    </lineage>
</organism>
<proteinExistence type="predicted"/>
<name>A0ABU0AUZ6_9FIRM</name>
<dbReference type="SUPFAM" id="SSF51316">
    <property type="entry name" value="Mss4-like"/>
    <property type="match status" value="1"/>
</dbReference>
<dbReference type="EC" id="1.8.4.12" evidence="1"/>
<sequence length="152" mass="17641">MKYYKKSDDELRKTLSKIQYDVTQNSGTERPFSGEYDNFFEDGIYVDITSGQPLFSSKDKFNSGCGWPAFSKVIENTKLIELRDERFGMHRIEVRSNADAHLGHLFNDGPKDLGGLRYCINSASLKFIPKDRLKEEGYEEYLKLFDKDKNKD</sequence>
<comment type="caution">
    <text evidence="5">The sequence shown here is derived from an EMBL/GenBank/DDBJ whole genome shotgun (WGS) entry which is preliminary data.</text>
</comment>
<dbReference type="Pfam" id="PF01641">
    <property type="entry name" value="SelR"/>
    <property type="match status" value="1"/>
</dbReference>
<evidence type="ECO:0000313" key="5">
    <source>
        <dbReference type="EMBL" id="MDQ0275094.1"/>
    </source>
</evidence>
<keyword evidence="2 5" id="KW-0560">Oxidoreductase</keyword>
<dbReference type="PANTHER" id="PTHR10173">
    <property type="entry name" value="METHIONINE SULFOXIDE REDUCTASE"/>
    <property type="match status" value="1"/>
</dbReference>
<dbReference type="RefSeq" id="WP_023056076.1">
    <property type="nucleotide sequence ID" value="NZ_JAUSTN010000005.1"/>
</dbReference>
<evidence type="ECO:0000256" key="3">
    <source>
        <dbReference type="ARBA" id="ARBA00048488"/>
    </source>
</evidence>